<reference evidence="3 4" key="1">
    <citation type="submission" date="2017-09" db="EMBL/GenBank/DDBJ databases">
        <title>Depth-based differentiation of microbial function through sediment-hosted aquifers and enrichment of novel symbionts in the deep terrestrial subsurface.</title>
        <authorList>
            <person name="Probst A.J."/>
            <person name="Ladd B."/>
            <person name="Jarett J.K."/>
            <person name="Geller-Mcgrath D.E."/>
            <person name="Sieber C.M."/>
            <person name="Emerson J.B."/>
            <person name="Anantharaman K."/>
            <person name="Thomas B.C."/>
            <person name="Malmstrom R."/>
            <person name="Stieglmeier M."/>
            <person name="Klingl A."/>
            <person name="Woyke T."/>
            <person name="Ryan C.M."/>
            <person name="Banfield J.F."/>
        </authorList>
    </citation>
    <scope>NUCLEOTIDE SEQUENCE [LARGE SCALE GENOMIC DNA]</scope>
    <source>
        <strain evidence="3">CG11_big_fil_rev_8_21_14_0_20_45_26</strain>
    </source>
</reference>
<dbReference type="GO" id="GO:0009244">
    <property type="term" value="P:lipopolysaccharide core region biosynthetic process"/>
    <property type="evidence" value="ECO:0007669"/>
    <property type="project" value="TreeGrafter"/>
</dbReference>
<dbReference type="PANTHER" id="PTHR30160:SF1">
    <property type="entry name" value="LIPOPOLYSACCHARIDE 1,2-N-ACETYLGLUCOSAMINETRANSFERASE-RELATED"/>
    <property type="match status" value="1"/>
</dbReference>
<dbReference type="AlphaFoldDB" id="A0A2H0LQ75"/>
<dbReference type="GO" id="GO:0008713">
    <property type="term" value="F:ADP-heptose-lipopolysaccharide heptosyltransferase activity"/>
    <property type="evidence" value="ECO:0007669"/>
    <property type="project" value="TreeGrafter"/>
</dbReference>
<dbReference type="PANTHER" id="PTHR30160">
    <property type="entry name" value="TETRAACYLDISACCHARIDE 4'-KINASE-RELATED"/>
    <property type="match status" value="1"/>
</dbReference>
<dbReference type="Proteomes" id="UP000230859">
    <property type="component" value="Unassembled WGS sequence"/>
</dbReference>
<evidence type="ECO:0000256" key="1">
    <source>
        <dbReference type="ARBA" id="ARBA00022676"/>
    </source>
</evidence>
<dbReference type="InterPro" id="IPR002201">
    <property type="entry name" value="Glyco_trans_9"/>
</dbReference>
<gene>
    <name evidence="3" type="ORF">COV74_08075</name>
</gene>
<protein>
    <recommendedName>
        <fullName evidence="5">Glycosyl transferase</fullName>
    </recommendedName>
</protein>
<organism evidence="3 4">
    <name type="scientific">Candidatus Abzuiibacterium crystallinum</name>
    <dbReference type="NCBI Taxonomy" id="1974748"/>
    <lineage>
        <taxon>Bacteria</taxon>
        <taxon>Pseudomonadati</taxon>
        <taxon>Candidatus Omnitrophota</taxon>
        <taxon>Candidatus Abzuiibacterium</taxon>
    </lineage>
</organism>
<dbReference type="InterPro" id="IPR051199">
    <property type="entry name" value="LPS_LOS_Heptosyltrfase"/>
</dbReference>
<dbReference type="GO" id="GO:0005829">
    <property type="term" value="C:cytosol"/>
    <property type="evidence" value="ECO:0007669"/>
    <property type="project" value="TreeGrafter"/>
</dbReference>
<dbReference type="Pfam" id="PF01075">
    <property type="entry name" value="Glyco_transf_9"/>
    <property type="match status" value="1"/>
</dbReference>
<evidence type="ECO:0000256" key="2">
    <source>
        <dbReference type="ARBA" id="ARBA00022679"/>
    </source>
</evidence>
<comment type="caution">
    <text evidence="3">The sequence shown here is derived from an EMBL/GenBank/DDBJ whole genome shotgun (WGS) entry which is preliminary data.</text>
</comment>
<dbReference type="CDD" id="cd03789">
    <property type="entry name" value="GT9_LPS_heptosyltransferase"/>
    <property type="match status" value="1"/>
</dbReference>
<proteinExistence type="predicted"/>
<evidence type="ECO:0000313" key="4">
    <source>
        <dbReference type="Proteomes" id="UP000230859"/>
    </source>
</evidence>
<keyword evidence="1" id="KW-0328">Glycosyltransferase</keyword>
<sequence>MKILPDAINRILVISLTNLGDVILTTPVMAQLHAAYPHAAITVLIGPKGRELIAGSGTVREVIVYDKKANWQDKITLIRQLRQKHFDLVIDLRNTLIPFLIQAKRFNFPVFGRQPVAMRARHLSRLDFLELPQTKETFEFFNEQDAETCWRKMKGLNVDRHYGVVVLAPGAGSFEKRWPAASFGKVGRYFTAQQKQVVVVGSLAEKELGKQIQEFDPFQIANACGALTLRELAAFLKEADCVVSNDSAIMHLANEQNVSTVALFGPTNPNQYAAYKSGNRVIQAESNLREISGISPERVIKACEDILNANVH</sequence>
<dbReference type="EMBL" id="PCVY01000064">
    <property type="protein sequence ID" value="PIQ85645.1"/>
    <property type="molecule type" value="Genomic_DNA"/>
</dbReference>
<name>A0A2H0LQ75_9BACT</name>
<dbReference type="Gene3D" id="3.40.50.2000">
    <property type="entry name" value="Glycogen Phosphorylase B"/>
    <property type="match status" value="2"/>
</dbReference>
<dbReference type="SUPFAM" id="SSF53756">
    <property type="entry name" value="UDP-Glycosyltransferase/glycogen phosphorylase"/>
    <property type="match status" value="1"/>
</dbReference>
<accession>A0A2H0LQ75</accession>
<keyword evidence="2" id="KW-0808">Transferase</keyword>
<evidence type="ECO:0000313" key="3">
    <source>
        <dbReference type="EMBL" id="PIQ85645.1"/>
    </source>
</evidence>
<evidence type="ECO:0008006" key="5">
    <source>
        <dbReference type="Google" id="ProtNLM"/>
    </source>
</evidence>